<dbReference type="PANTHER" id="PTHR47818:SF2">
    <property type="entry name" value="F-BOX DOMAIN-CONTAINING PROTEIN"/>
    <property type="match status" value="1"/>
</dbReference>
<dbReference type="AlphaFoldDB" id="A0A4Y7IAZ8"/>
<accession>A0A4Y7IAZ8</accession>
<gene>
    <name evidence="1" type="ORF">C5167_037638</name>
</gene>
<keyword evidence="2" id="KW-1185">Reference proteome</keyword>
<evidence type="ECO:0000313" key="2">
    <source>
        <dbReference type="Proteomes" id="UP000316621"/>
    </source>
</evidence>
<evidence type="ECO:0000313" key="1">
    <source>
        <dbReference type="EMBL" id="RZC44688.1"/>
    </source>
</evidence>
<proteinExistence type="predicted"/>
<dbReference type="Proteomes" id="UP000316621">
    <property type="component" value="Chromosome 1"/>
</dbReference>
<name>A0A4Y7IAZ8_PAPSO</name>
<sequence>MQALFANCCLVELVITGVPSVTFPVHIYEPVVERTCRLLKMNKTTLSSIKIQRSRATQAFIDRVFRSLNLVVYRRPGVSNFLVTDSWFHDGFLNLASFKFIDSLVIKSSNVTWDALTPIIMNTSCRFTHLDLSYTTRFSSMHLEGEANFSYFRVLILTGNNLRPENFYGWENGLTKMTSLVELDMSENPIGDGGLSRLILCLQGAQKLCDLKIEHCNFSHEGLVELLQFVLESNHLKSLSIARSDLWEWSTEVATSLATFLAHSTIKTLNIEGIGLGDNGFAIFREELPLVVNLSFIDVSNNNGAAETTLFTEEFISKALGIVDIKASNNLIQEESLQHLKATLAGRYEFNPRIETQIYDLYKHSDRFKCAGLGHPYRLLENDIQ</sequence>
<reference evidence="1 2" key="1">
    <citation type="journal article" date="2018" name="Science">
        <title>The opium poppy genome and morphinan production.</title>
        <authorList>
            <person name="Guo L."/>
            <person name="Winzer T."/>
            <person name="Yang X."/>
            <person name="Li Y."/>
            <person name="Ning Z."/>
            <person name="He Z."/>
            <person name="Teodor R."/>
            <person name="Lu Y."/>
            <person name="Bowser T.A."/>
            <person name="Graham I.A."/>
            <person name="Ye K."/>
        </authorList>
    </citation>
    <scope>NUCLEOTIDE SEQUENCE [LARGE SCALE GENOMIC DNA]</scope>
    <source>
        <strain evidence="2">cv. HN1</strain>
        <tissue evidence="1">Leaves</tissue>
    </source>
</reference>
<protein>
    <recommendedName>
        <fullName evidence="3">FBD domain-containing protein</fullName>
    </recommendedName>
</protein>
<dbReference type="STRING" id="3469.A0A4Y7IAZ8"/>
<dbReference type="SUPFAM" id="SSF52047">
    <property type="entry name" value="RNI-like"/>
    <property type="match status" value="1"/>
</dbReference>
<evidence type="ECO:0008006" key="3">
    <source>
        <dbReference type="Google" id="ProtNLM"/>
    </source>
</evidence>
<dbReference type="Gramene" id="RZC44688">
    <property type="protein sequence ID" value="RZC44688"/>
    <property type="gene ID" value="C5167_037638"/>
</dbReference>
<dbReference type="Gene3D" id="3.80.10.10">
    <property type="entry name" value="Ribonuclease Inhibitor"/>
    <property type="match status" value="1"/>
</dbReference>
<dbReference type="PANTHER" id="PTHR47818">
    <property type="entry name" value="RNI-LIKE SUPERFAMILY PROTEIN"/>
    <property type="match status" value="1"/>
</dbReference>
<dbReference type="InterPro" id="IPR032675">
    <property type="entry name" value="LRR_dom_sf"/>
</dbReference>
<dbReference type="EMBL" id="CM010715">
    <property type="protein sequence ID" value="RZC44688.1"/>
    <property type="molecule type" value="Genomic_DNA"/>
</dbReference>
<organism evidence="1 2">
    <name type="scientific">Papaver somniferum</name>
    <name type="common">Opium poppy</name>
    <dbReference type="NCBI Taxonomy" id="3469"/>
    <lineage>
        <taxon>Eukaryota</taxon>
        <taxon>Viridiplantae</taxon>
        <taxon>Streptophyta</taxon>
        <taxon>Embryophyta</taxon>
        <taxon>Tracheophyta</taxon>
        <taxon>Spermatophyta</taxon>
        <taxon>Magnoliopsida</taxon>
        <taxon>Ranunculales</taxon>
        <taxon>Papaveraceae</taxon>
        <taxon>Papaveroideae</taxon>
        <taxon>Papaver</taxon>
    </lineage>
</organism>